<evidence type="ECO:0000256" key="1">
    <source>
        <dbReference type="SAM" id="MobiDB-lite"/>
    </source>
</evidence>
<keyword evidence="2" id="KW-1133">Transmembrane helix</keyword>
<dbReference type="EMBL" id="CANTUO010000004">
    <property type="protein sequence ID" value="CAI5759119.1"/>
    <property type="molecule type" value="Genomic_DNA"/>
</dbReference>
<proteinExistence type="predicted"/>
<keyword evidence="2" id="KW-0812">Transmembrane</keyword>
<dbReference type="OrthoDB" id="4092812at2759"/>
<protein>
    <submittedName>
        <fullName evidence="3">Uncharacterized protein</fullName>
    </submittedName>
</protein>
<dbReference type="AlphaFoldDB" id="A0A9W4XB62"/>
<sequence length="156" mass="18587">MFFTIVFIAIILVIIMILLPYFSGLTKVELDTHHHGNKNKKQSIPIQQHQEQQYGYIPPDELYQQQHPDNDHHSKTSALKEKFQLTQEDMPIKIKLTDSEGLRKRKKEKLDLDTNPNNYDYDIDELIQEENINAKEEQQKEFYKNQPFGKEREEMV</sequence>
<dbReference type="Proteomes" id="UP001152885">
    <property type="component" value="Unassembled WGS sequence"/>
</dbReference>
<reference evidence="3" key="1">
    <citation type="submission" date="2022-12" db="EMBL/GenBank/DDBJ databases">
        <authorList>
            <person name="Brejova B."/>
        </authorList>
    </citation>
    <scope>NUCLEOTIDE SEQUENCE</scope>
</reference>
<keyword evidence="4" id="KW-1185">Reference proteome</keyword>
<feature type="transmembrane region" description="Helical" evidence="2">
    <location>
        <begin position="6"/>
        <end position="25"/>
    </location>
</feature>
<organism evidence="3 4">
    <name type="scientific">Candida verbasci</name>
    <dbReference type="NCBI Taxonomy" id="1227364"/>
    <lineage>
        <taxon>Eukaryota</taxon>
        <taxon>Fungi</taxon>
        <taxon>Dikarya</taxon>
        <taxon>Ascomycota</taxon>
        <taxon>Saccharomycotina</taxon>
        <taxon>Pichiomycetes</taxon>
        <taxon>Debaryomycetaceae</taxon>
        <taxon>Candida/Lodderomyces clade</taxon>
        <taxon>Candida</taxon>
    </lineage>
</organism>
<gene>
    <name evidence="3" type="ORF">CANVERA_P3628</name>
</gene>
<evidence type="ECO:0000313" key="4">
    <source>
        <dbReference type="Proteomes" id="UP001152885"/>
    </source>
</evidence>
<keyword evidence="2" id="KW-0472">Membrane</keyword>
<name>A0A9W4XB62_9ASCO</name>
<accession>A0A9W4XB62</accession>
<feature type="region of interest" description="Disordered" evidence="1">
    <location>
        <begin position="55"/>
        <end position="77"/>
    </location>
</feature>
<evidence type="ECO:0000313" key="3">
    <source>
        <dbReference type="EMBL" id="CAI5759119.1"/>
    </source>
</evidence>
<feature type="compositionally biased region" description="Basic and acidic residues" evidence="1">
    <location>
        <begin position="68"/>
        <end position="77"/>
    </location>
</feature>
<comment type="caution">
    <text evidence="3">The sequence shown here is derived from an EMBL/GenBank/DDBJ whole genome shotgun (WGS) entry which is preliminary data.</text>
</comment>
<evidence type="ECO:0000256" key="2">
    <source>
        <dbReference type="SAM" id="Phobius"/>
    </source>
</evidence>